<comment type="similarity">
    <text evidence="1">Belongs to the glycosyl hydrolase 38 family.</text>
</comment>
<dbReference type="EMBL" id="JALBUT010000003">
    <property type="protein sequence ID" value="MDX8415211.1"/>
    <property type="molecule type" value="Genomic_DNA"/>
</dbReference>
<dbReference type="Gene3D" id="2.70.98.30">
    <property type="entry name" value="Golgi alpha-mannosidase II, domain 4"/>
    <property type="match status" value="1"/>
</dbReference>
<evidence type="ECO:0000259" key="5">
    <source>
        <dbReference type="Pfam" id="PF01074"/>
    </source>
</evidence>
<sequence length="927" mass="105003">MAKNYQYHFIPNTHLDREWTLDFEHTRKMTVDFIDDLLVIMKKIPEYTFLLDSQAVPLEDYLEIRPEKRAELKKHISAGRINAGPWYSALDMNTITGESVVRNMLYGHLTVEEFGEPMKVGYTPFGWGQVSQLPQIYKGFGIDVAMFYRGITRDQAPRSEFTWRGADGSELLVSRFGMGARYNFYFGVWRKALYKTQNHRLHRRFFWHEDSSPFKLCDESNRYNHGYVFPNDWKMDKDAAEDAFKKLVEEEKTHFGTPHIALMHGMDTSTPDLREAEILEQCKDIAKKDGNVFYSSLARYAKDLKKAVKGEKLPVIEGEVRHLQMNKYGFNYIANDIISARTRQKVLLAQTENALIKKAEPFGLMAWLNGAPWLEPFYNLSWRQYLKCHAHDTIGGCGIDRIEQDATYRLRDSISISDMIASESLYALQAKIDTSSLDKNALILTVFNPLPFERSEVVSAFVDVAREIEGKGFAMEDFEGNPVEFDISSTNYYGKVFRDHADLALMSYADEYELNFFADKVPACGYKTYLLKRIKDAQKAKSAKGFELENEFLKAKVNSDGTITVLDKVSNQAYENLNSFEDGGEMGHSWSHVSPINDLIVSSKGVKAKLSRVSSGAVSNTIRAEFTLKIPSDTPRSSDYMDWRQSTRLAKDLIPTTFVVEYTLKAGAKNVEVKVEFENKCRNHRLRAVFNSGVKAENNFAESVFDVAVRRHIRDKKNPYVEFPELTFPMARFSGLRDAKRGFAVLGGGLHEYETFADGKYALTITRAYENKICTSGDFDLEYKPGDLSQGIGSHSYKYALCFGDFGEDYELLFKQADEFSAPLLAAETKSRNGGKLPLSASFMSLEGDAIQLSAAKKAARSNSISLRLFNPSGKAKKCVVKFAKPVKEAKLCNLNEEASKRAKLANGGVVVELAPKKIQTILVDLK</sequence>
<keyword evidence="3 8" id="KW-0378">Hydrolase</keyword>
<evidence type="ECO:0000256" key="4">
    <source>
        <dbReference type="ARBA" id="ARBA00023295"/>
    </source>
</evidence>
<evidence type="ECO:0000259" key="7">
    <source>
        <dbReference type="Pfam" id="PF17677"/>
    </source>
</evidence>
<dbReference type="Pfam" id="PF07748">
    <property type="entry name" value="Glyco_hydro_38C"/>
    <property type="match status" value="1"/>
</dbReference>
<name>A0ABU4WGP4_9BACT</name>
<feature type="domain" description="Glycosyl hydrolases family 38 C-terminal" evidence="7">
    <location>
        <begin position="851"/>
        <end position="922"/>
    </location>
</feature>
<evidence type="ECO:0000259" key="6">
    <source>
        <dbReference type="Pfam" id="PF07748"/>
    </source>
</evidence>
<dbReference type="SUPFAM" id="SSF88713">
    <property type="entry name" value="Glycoside hydrolase/deacetylase"/>
    <property type="match status" value="1"/>
</dbReference>
<dbReference type="Pfam" id="PF17677">
    <property type="entry name" value="Glyco_hydro38C2"/>
    <property type="match status" value="1"/>
</dbReference>
<dbReference type="InterPro" id="IPR000602">
    <property type="entry name" value="Glyco_hydro_38_N"/>
</dbReference>
<evidence type="ECO:0000256" key="1">
    <source>
        <dbReference type="ARBA" id="ARBA00009792"/>
    </source>
</evidence>
<dbReference type="InterPro" id="IPR011682">
    <property type="entry name" value="Glyco_hydro_38_C"/>
</dbReference>
<keyword evidence="4" id="KW-0326">Glycosidase</keyword>
<dbReference type="RefSeq" id="WP_370396659.1">
    <property type="nucleotide sequence ID" value="NZ_JALBUT010000003.1"/>
</dbReference>
<protein>
    <submittedName>
        <fullName evidence="8">Glycosyl hydrolase-related protein</fullName>
    </submittedName>
</protein>
<dbReference type="SUPFAM" id="SSF88688">
    <property type="entry name" value="Families 57/38 glycoside transferase middle domain"/>
    <property type="match status" value="1"/>
</dbReference>
<reference evidence="8 9" key="1">
    <citation type="submission" date="2022-03" db="EMBL/GenBank/DDBJ databases">
        <title>Novel taxa within the pig intestine.</title>
        <authorList>
            <person name="Wylensek D."/>
            <person name="Bishof K."/>
            <person name="Afrizal A."/>
            <person name="Clavel T."/>
        </authorList>
    </citation>
    <scope>NUCLEOTIDE SEQUENCE [LARGE SCALE GENOMIC DNA]</scope>
    <source>
        <strain evidence="8 9">CLA-KB-P66</strain>
    </source>
</reference>
<proteinExistence type="inferred from homology"/>
<evidence type="ECO:0000256" key="2">
    <source>
        <dbReference type="ARBA" id="ARBA00022723"/>
    </source>
</evidence>
<feature type="domain" description="Glycoside hydrolase family 38 N-terminal" evidence="5">
    <location>
        <begin position="7"/>
        <end position="315"/>
    </location>
</feature>
<dbReference type="InterPro" id="IPR027291">
    <property type="entry name" value="Glyco_hydro_38_N_sf"/>
</dbReference>
<dbReference type="InterPro" id="IPR041147">
    <property type="entry name" value="GH38_C"/>
</dbReference>
<dbReference type="InterPro" id="IPR037094">
    <property type="entry name" value="Glyco_hydro_38_cen_sf"/>
</dbReference>
<gene>
    <name evidence="8" type="ORF">MOX91_03330</name>
</gene>
<dbReference type="Gene3D" id="1.20.1270.50">
    <property type="entry name" value="Glycoside hydrolase family 38, central domain"/>
    <property type="match status" value="1"/>
</dbReference>
<feature type="domain" description="Glycosyl hydrolase family 38 C-terminal" evidence="6">
    <location>
        <begin position="548"/>
        <end position="768"/>
    </location>
</feature>
<dbReference type="Gene3D" id="2.60.40.2210">
    <property type="match status" value="1"/>
</dbReference>
<dbReference type="PANTHER" id="PTHR46017:SF2">
    <property type="entry name" value="MANNOSYLGLYCERATE HYDROLASE"/>
    <property type="match status" value="1"/>
</dbReference>
<dbReference type="Gene3D" id="2.60.40.2220">
    <property type="match status" value="1"/>
</dbReference>
<evidence type="ECO:0000313" key="8">
    <source>
        <dbReference type="EMBL" id="MDX8415211.1"/>
    </source>
</evidence>
<evidence type="ECO:0000256" key="3">
    <source>
        <dbReference type="ARBA" id="ARBA00022801"/>
    </source>
</evidence>
<keyword evidence="2" id="KW-0479">Metal-binding</keyword>
<dbReference type="Pfam" id="PF01074">
    <property type="entry name" value="Glyco_hydro_38N"/>
    <property type="match status" value="1"/>
</dbReference>
<evidence type="ECO:0000313" key="9">
    <source>
        <dbReference type="Proteomes" id="UP001275932"/>
    </source>
</evidence>
<accession>A0ABU4WGP4</accession>
<comment type="caution">
    <text evidence="8">The sequence shown here is derived from an EMBL/GenBank/DDBJ whole genome shotgun (WGS) entry which is preliminary data.</text>
</comment>
<dbReference type="SUPFAM" id="SSF74650">
    <property type="entry name" value="Galactose mutarotase-like"/>
    <property type="match status" value="1"/>
</dbReference>
<dbReference type="InterPro" id="IPR011330">
    <property type="entry name" value="Glyco_hydro/deAcase_b/a-brl"/>
</dbReference>
<keyword evidence="9" id="KW-1185">Reference proteome</keyword>
<organism evidence="8 9">
    <name type="scientific">Intestinicryptomonas porci</name>
    <dbReference type="NCBI Taxonomy" id="2926320"/>
    <lineage>
        <taxon>Bacteria</taxon>
        <taxon>Pseudomonadati</taxon>
        <taxon>Verrucomicrobiota</taxon>
        <taxon>Opitutia</taxon>
        <taxon>Opitutales</taxon>
        <taxon>Intestinicryptomonaceae</taxon>
        <taxon>Intestinicryptomonas</taxon>
    </lineage>
</organism>
<dbReference type="GO" id="GO:0016787">
    <property type="term" value="F:hydrolase activity"/>
    <property type="evidence" value="ECO:0007669"/>
    <property type="project" value="UniProtKB-KW"/>
</dbReference>
<dbReference type="PANTHER" id="PTHR46017">
    <property type="entry name" value="ALPHA-MANNOSIDASE 2C1"/>
    <property type="match status" value="1"/>
</dbReference>
<dbReference type="InterPro" id="IPR011013">
    <property type="entry name" value="Gal_mutarotase_sf_dom"/>
</dbReference>
<dbReference type="Proteomes" id="UP001275932">
    <property type="component" value="Unassembled WGS sequence"/>
</dbReference>
<dbReference type="Gene3D" id="3.20.110.10">
    <property type="entry name" value="Glycoside hydrolase 38, N terminal domain"/>
    <property type="match status" value="1"/>
</dbReference>
<dbReference type="InterPro" id="IPR028995">
    <property type="entry name" value="Glyco_hydro_57/38_cen_sf"/>
</dbReference>
<dbReference type="Gene3D" id="3.40.50.11160">
    <property type="match status" value="1"/>
</dbReference>